<sequence>MVLISCLFSTSLLAKSQLEPGDTLLCERIEIKILPGETSKSAILLELLSPRLISVCNAGDNSIYQSELTVQWEFAGSDKSRVLGDGKCIPVTESKYLKYSVVKPANALGKHSYKNINWCLEKKSK</sequence>
<evidence type="ECO:0000313" key="1">
    <source>
        <dbReference type="EMBL" id="GAD69560.1"/>
    </source>
</evidence>
<evidence type="ECO:0000313" key="2">
    <source>
        <dbReference type="Proteomes" id="UP000016570"/>
    </source>
</evidence>
<dbReference type="Proteomes" id="UP000016570">
    <property type="component" value="Unassembled WGS sequence"/>
</dbReference>
<dbReference type="AlphaFoldDB" id="U3A781"/>
<keyword evidence="2" id="KW-1185">Reference proteome</keyword>
<comment type="caution">
    <text evidence="1">The sequence shown here is derived from an EMBL/GenBank/DDBJ whole genome shotgun (WGS) entry which is preliminary data.</text>
</comment>
<dbReference type="STRING" id="1219065.VPR01S_37_00030"/>
<gene>
    <name evidence="1" type="ORF">VPR01S_37_00030</name>
</gene>
<reference evidence="1 2" key="1">
    <citation type="submission" date="2013-09" db="EMBL/GenBank/DDBJ databases">
        <title>Whole genome shotgun sequence of Vibrio proteolyticus NBRC 13287.</title>
        <authorList>
            <person name="Isaki S."/>
            <person name="Hosoyama A."/>
            <person name="Numata M."/>
            <person name="Hashimoto M."/>
            <person name="Hosoyama Y."/>
            <person name="Tsuchikane K."/>
            <person name="Noguchi M."/>
            <person name="Hirakata S."/>
            <person name="Ichikawa N."/>
            <person name="Ohji S."/>
            <person name="Yamazoe A."/>
            <person name="Fujita N."/>
        </authorList>
    </citation>
    <scope>NUCLEOTIDE SEQUENCE [LARGE SCALE GENOMIC DNA]</scope>
    <source>
        <strain evidence="1 2">NBRC 13287</strain>
    </source>
</reference>
<organism evidence="1 2">
    <name type="scientific">Vibrio proteolyticus NBRC 13287</name>
    <dbReference type="NCBI Taxonomy" id="1219065"/>
    <lineage>
        <taxon>Bacteria</taxon>
        <taxon>Pseudomonadati</taxon>
        <taxon>Pseudomonadota</taxon>
        <taxon>Gammaproteobacteria</taxon>
        <taxon>Vibrionales</taxon>
        <taxon>Vibrionaceae</taxon>
        <taxon>Vibrio</taxon>
    </lineage>
</organism>
<proteinExistence type="predicted"/>
<protein>
    <submittedName>
        <fullName evidence="1">Uncharacterized protein</fullName>
    </submittedName>
</protein>
<name>U3A781_VIBPR</name>
<dbReference type="EMBL" id="BATJ01000037">
    <property type="protein sequence ID" value="GAD69560.1"/>
    <property type="molecule type" value="Genomic_DNA"/>
</dbReference>
<accession>U3A781</accession>